<dbReference type="Proteomes" id="UP000002669">
    <property type="component" value="Unassembled WGS sequence"/>
</dbReference>
<feature type="chain" id="PRO_5003188230" evidence="1">
    <location>
        <begin position="18"/>
        <end position="108"/>
    </location>
</feature>
<proteinExistence type="predicted"/>
<feature type="signal peptide" evidence="1">
    <location>
        <begin position="1"/>
        <end position="17"/>
    </location>
</feature>
<dbReference type="GeneID" id="10026291"/>
<sequence length="108" mass="11567">MRFFKATLLMMAACVLADDKAKIGTLNTDPTCVTATTVGKLIDSICTSIKDIAAFNILADRSFCYVYDREDCLGEGRATGMLQPGCNVVADFAKGAPAVICYGHFNSQ</sequence>
<dbReference type="EMBL" id="DS989827">
    <property type="protein sequence ID" value="EFR04037.1"/>
    <property type="molecule type" value="Genomic_DNA"/>
</dbReference>
<reference evidence="3" key="1">
    <citation type="journal article" date="2012" name="MBio">
        <title>Comparative genome analysis of Trichophyton rubrum and related dermatophytes reveals candidate genes involved in infection.</title>
        <authorList>
            <person name="Martinez D.A."/>
            <person name="Oliver B.G."/>
            <person name="Graeser Y."/>
            <person name="Goldberg J.M."/>
            <person name="Li W."/>
            <person name="Martinez-Rossi N.M."/>
            <person name="Monod M."/>
            <person name="Shelest E."/>
            <person name="Barton R.C."/>
            <person name="Birch E."/>
            <person name="Brakhage A.A."/>
            <person name="Chen Z."/>
            <person name="Gurr S.J."/>
            <person name="Heiman D."/>
            <person name="Heitman J."/>
            <person name="Kosti I."/>
            <person name="Rossi A."/>
            <person name="Saif S."/>
            <person name="Samalova M."/>
            <person name="Saunders C.W."/>
            <person name="Shea T."/>
            <person name="Summerbell R.C."/>
            <person name="Xu J."/>
            <person name="Young S."/>
            <person name="Zeng Q."/>
            <person name="Birren B.W."/>
            <person name="Cuomo C.A."/>
            <person name="White T.C."/>
        </authorList>
    </citation>
    <scope>NUCLEOTIDE SEQUENCE [LARGE SCALE GENOMIC DNA]</scope>
    <source>
        <strain evidence="3">ATCC MYA-4604 / CBS 118893</strain>
    </source>
</reference>
<keyword evidence="3" id="KW-1185">Reference proteome</keyword>
<gene>
    <name evidence="2" type="ORF">MGYG_07043</name>
</gene>
<evidence type="ECO:0000313" key="3">
    <source>
        <dbReference type="Proteomes" id="UP000002669"/>
    </source>
</evidence>
<dbReference type="AlphaFoldDB" id="E4V1X2"/>
<dbReference type="VEuPathDB" id="FungiDB:MGYG_07043"/>
<organism evidence="3">
    <name type="scientific">Arthroderma gypseum (strain ATCC MYA-4604 / CBS 118893)</name>
    <name type="common">Microsporum gypseum</name>
    <dbReference type="NCBI Taxonomy" id="535722"/>
    <lineage>
        <taxon>Eukaryota</taxon>
        <taxon>Fungi</taxon>
        <taxon>Dikarya</taxon>
        <taxon>Ascomycota</taxon>
        <taxon>Pezizomycotina</taxon>
        <taxon>Eurotiomycetes</taxon>
        <taxon>Eurotiomycetidae</taxon>
        <taxon>Onygenales</taxon>
        <taxon>Arthrodermataceae</taxon>
        <taxon>Nannizzia</taxon>
    </lineage>
</organism>
<dbReference type="RefSeq" id="XP_003171045.1">
    <property type="nucleotide sequence ID" value="XM_003170997.1"/>
</dbReference>
<evidence type="ECO:0000313" key="2">
    <source>
        <dbReference type="EMBL" id="EFR04037.1"/>
    </source>
</evidence>
<dbReference type="OrthoDB" id="10327451at2759"/>
<accession>E4V1X2</accession>
<evidence type="ECO:0000256" key="1">
    <source>
        <dbReference type="SAM" id="SignalP"/>
    </source>
</evidence>
<protein>
    <submittedName>
        <fullName evidence="2">Uncharacterized protein</fullName>
    </submittedName>
</protein>
<dbReference type="HOGENOM" id="CLU_2135313_0_0_1"/>
<dbReference type="InParanoid" id="E4V1X2"/>
<name>E4V1X2_ARTGP</name>
<dbReference type="eggNOG" id="ENOG502RHF4">
    <property type="taxonomic scope" value="Eukaryota"/>
</dbReference>
<keyword evidence="1" id="KW-0732">Signal</keyword>